<dbReference type="GO" id="GO:0000981">
    <property type="term" value="F:DNA-binding transcription factor activity, RNA polymerase II-specific"/>
    <property type="evidence" value="ECO:0007669"/>
    <property type="project" value="InterPro"/>
</dbReference>
<dbReference type="Gene3D" id="4.10.240.10">
    <property type="entry name" value="Zn(2)-C6 fungal-type DNA-binding domain"/>
    <property type="match status" value="1"/>
</dbReference>
<dbReference type="GO" id="GO:0003677">
    <property type="term" value="F:DNA binding"/>
    <property type="evidence" value="ECO:0007669"/>
    <property type="project" value="UniProtKB-KW"/>
</dbReference>
<accession>A0AAD4Q1H2</accession>
<keyword evidence="2" id="KW-0238">DNA-binding</keyword>
<evidence type="ECO:0000256" key="3">
    <source>
        <dbReference type="ARBA" id="ARBA00023163"/>
    </source>
</evidence>
<dbReference type="Proteomes" id="UP001201262">
    <property type="component" value="Unassembled WGS sequence"/>
</dbReference>
<dbReference type="PANTHER" id="PTHR46910">
    <property type="entry name" value="TRANSCRIPTION FACTOR PDR1"/>
    <property type="match status" value="1"/>
</dbReference>
<evidence type="ECO:0000256" key="4">
    <source>
        <dbReference type="ARBA" id="ARBA00023242"/>
    </source>
</evidence>
<reference evidence="6" key="1">
    <citation type="submission" date="2021-12" db="EMBL/GenBank/DDBJ databases">
        <title>Convergent genome expansion in fungi linked to evolution of root-endophyte symbiosis.</title>
        <authorList>
            <consortium name="DOE Joint Genome Institute"/>
            <person name="Ke Y.-H."/>
            <person name="Bonito G."/>
            <person name="Liao H.-L."/>
            <person name="Looney B."/>
            <person name="Rojas-Flechas A."/>
            <person name="Nash J."/>
            <person name="Hameed K."/>
            <person name="Schadt C."/>
            <person name="Martin F."/>
            <person name="Crous P.W."/>
            <person name="Miettinen O."/>
            <person name="Magnuson J.K."/>
            <person name="Labbe J."/>
            <person name="Jacobson D."/>
            <person name="Doktycz M.J."/>
            <person name="Veneault-Fourrey C."/>
            <person name="Kuo A."/>
            <person name="Mondo S."/>
            <person name="Calhoun S."/>
            <person name="Riley R."/>
            <person name="Ohm R."/>
            <person name="LaButti K."/>
            <person name="Andreopoulos B."/>
            <person name="Pangilinan J."/>
            <person name="Nolan M."/>
            <person name="Tritt A."/>
            <person name="Clum A."/>
            <person name="Lipzen A."/>
            <person name="Daum C."/>
            <person name="Barry K."/>
            <person name="Grigoriev I.V."/>
            <person name="Vilgalys R."/>
        </authorList>
    </citation>
    <scope>NUCLEOTIDE SEQUENCE</scope>
    <source>
        <strain evidence="6">PMI_201</strain>
    </source>
</reference>
<dbReference type="InterPro" id="IPR050987">
    <property type="entry name" value="AtrR-like"/>
</dbReference>
<evidence type="ECO:0000313" key="7">
    <source>
        <dbReference type="Proteomes" id="UP001201262"/>
    </source>
</evidence>
<evidence type="ECO:0000256" key="2">
    <source>
        <dbReference type="ARBA" id="ARBA00023125"/>
    </source>
</evidence>
<dbReference type="CDD" id="cd00067">
    <property type="entry name" value="GAL4"/>
    <property type="match status" value="1"/>
</dbReference>
<dbReference type="AlphaFoldDB" id="A0AAD4Q1H2"/>
<keyword evidence="4" id="KW-0539">Nucleus</keyword>
<dbReference type="RefSeq" id="XP_046073178.1">
    <property type="nucleotide sequence ID" value="XM_046220263.1"/>
</dbReference>
<dbReference type="GO" id="GO:0008270">
    <property type="term" value="F:zinc ion binding"/>
    <property type="evidence" value="ECO:0007669"/>
    <property type="project" value="InterPro"/>
</dbReference>
<name>A0AAD4Q1H2_9EURO</name>
<dbReference type="GeneID" id="70250550"/>
<dbReference type="InterPro" id="IPR001138">
    <property type="entry name" value="Zn2Cys6_DnaBD"/>
</dbReference>
<gene>
    <name evidence="6" type="ORF">BGW36DRAFT_426406</name>
</gene>
<keyword evidence="1" id="KW-0805">Transcription regulation</keyword>
<proteinExistence type="predicted"/>
<evidence type="ECO:0000256" key="1">
    <source>
        <dbReference type="ARBA" id="ARBA00023015"/>
    </source>
</evidence>
<comment type="caution">
    <text evidence="6">The sequence shown here is derived from an EMBL/GenBank/DDBJ whole genome shotgun (WGS) entry which is preliminary data.</text>
</comment>
<dbReference type="EMBL" id="JAJTJA010000005">
    <property type="protein sequence ID" value="KAH8698714.1"/>
    <property type="molecule type" value="Genomic_DNA"/>
</dbReference>
<dbReference type="SUPFAM" id="SSF57701">
    <property type="entry name" value="Zn2/Cys6 DNA-binding domain"/>
    <property type="match status" value="1"/>
</dbReference>
<evidence type="ECO:0000313" key="6">
    <source>
        <dbReference type="EMBL" id="KAH8698714.1"/>
    </source>
</evidence>
<dbReference type="PANTHER" id="PTHR46910:SF1">
    <property type="entry name" value="MISCELLANEOUS ZN(II)2CYS6 TRANSCRIPTION FACTOR (EUROFUNG)-RELATED"/>
    <property type="match status" value="1"/>
</dbReference>
<dbReference type="Pfam" id="PF00172">
    <property type="entry name" value="Zn_clus"/>
    <property type="match status" value="1"/>
</dbReference>
<keyword evidence="3" id="KW-0804">Transcription</keyword>
<feature type="domain" description="Zn(2)-C6 fungal-type" evidence="5">
    <location>
        <begin position="5"/>
        <end position="38"/>
    </location>
</feature>
<protein>
    <recommendedName>
        <fullName evidence="5">Zn(2)-C6 fungal-type domain-containing protein</fullName>
    </recommendedName>
</protein>
<dbReference type="InterPro" id="IPR036864">
    <property type="entry name" value="Zn2-C6_fun-type_DNA-bd_sf"/>
</dbReference>
<evidence type="ECO:0000259" key="5">
    <source>
        <dbReference type="Pfam" id="PF00172"/>
    </source>
</evidence>
<organism evidence="6 7">
    <name type="scientific">Talaromyces proteolyticus</name>
    <dbReference type="NCBI Taxonomy" id="1131652"/>
    <lineage>
        <taxon>Eukaryota</taxon>
        <taxon>Fungi</taxon>
        <taxon>Dikarya</taxon>
        <taxon>Ascomycota</taxon>
        <taxon>Pezizomycotina</taxon>
        <taxon>Eurotiomycetes</taxon>
        <taxon>Eurotiomycetidae</taxon>
        <taxon>Eurotiales</taxon>
        <taxon>Trichocomaceae</taxon>
        <taxon>Talaromyces</taxon>
        <taxon>Talaromyces sect. Bacilispori</taxon>
    </lineage>
</organism>
<keyword evidence="7" id="KW-1185">Reference proteome</keyword>
<sequence length="201" mass="22439">MLRHRACEECKRKTRCDMKQPCCSLCGRVGSTCVYPSPISSRHRGWRSKLAFQTTSSTAAVEYLTDGQPLSSHLLDDQHELDGHILDLMDYMDGVADDMPWDADFQTLNSNVSYDLDARHAGLGWIPSGRVLQDFNLNGKSPLKNCVAPLASQPPITQISKPKLNGVYYSLSVPDVVANTLIETFFERAHHSVPILHHPTF</sequence>